<dbReference type="EMBL" id="ABXB03000007">
    <property type="protein sequence ID" value="EFA22110.1"/>
    <property type="molecule type" value="Genomic_DNA"/>
</dbReference>
<proteinExistence type="predicted"/>
<organism evidence="3 4">
    <name type="scientific">Bifidobacterium gallicum DSM 20093 = LMG 11596</name>
    <dbReference type="NCBI Taxonomy" id="561180"/>
    <lineage>
        <taxon>Bacteria</taxon>
        <taxon>Bacillati</taxon>
        <taxon>Actinomycetota</taxon>
        <taxon>Actinomycetes</taxon>
        <taxon>Bifidobacteriales</taxon>
        <taxon>Bifidobacteriaceae</taxon>
        <taxon>Bifidobacterium</taxon>
    </lineage>
</organism>
<dbReference type="InterPro" id="IPR002937">
    <property type="entry name" value="Amino_oxidase"/>
</dbReference>
<dbReference type="InterPro" id="IPR036188">
    <property type="entry name" value="FAD/NAD-bd_sf"/>
</dbReference>
<sequence>MLLMRQREGDPQVSQSKAKQSTDTATQVDARPADGKQKETVVIIGGGPAGLTAAWELVKDGGSDRYDVTVLEETEEFGGIARTVKYHGNRMDIGGHRFFSKDERIMDWWKQTLPLQGAPSYDDKKLGREHELEPGGPDPETTDEVMLKRHRVSRIYWNKHFLDYPISLSVDTLKAMGPRITMSAGFSYLKSVVHKLPEDNLENFYINRFGRKLYSMFFEGYTEKLWGRHPSVISADWGSQRVKGLSIMGVLKNAVQKLMPKQRDNDEVETSLIEEFWYPKLGPGQLWETVERNAREAGAKVITGAKVVEVRQQDGAISSVVYESSDGTRTELKADQFVSSMPVKDLVEALDTTSAPAPADMKEVAQGLPYRDFVTVGLLVKKMGLKNTTDIPTLGNPPIVPDCWIYVQDPGYKVGRIQIFNNWSPYLVEDVDDTVWIGLEYFCTEGDAFWNLSDDEARKFAIQEMTRMGVISGPDDVLDAHRERVKKAYPAYFDTYDCMPELVEYLDSFGNLYCVGRNGQHRYNNMDHSMATAIEAVDNIREHKDSKDNVWSVNTDKAYHETK</sequence>
<evidence type="ECO:0000313" key="3">
    <source>
        <dbReference type="EMBL" id="EFA22110.1"/>
    </source>
</evidence>
<dbReference type="GO" id="GO:0008767">
    <property type="term" value="F:UDP-galactopyranose mutase activity"/>
    <property type="evidence" value="ECO:0007669"/>
    <property type="project" value="TreeGrafter"/>
</dbReference>
<feature type="region of interest" description="Disordered" evidence="1">
    <location>
        <begin position="119"/>
        <end position="142"/>
    </location>
</feature>
<feature type="compositionally biased region" description="Basic and acidic residues" evidence="1">
    <location>
        <begin position="1"/>
        <end position="10"/>
    </location>
</feature>
<dbReference type="RefSeq" id="WP_006295870.1">
    <property type="nucleotide sequence ID" value="NZ_ABXB03000007.1"/>
</dbReference>
<dbReference type="STRING" id="561180.BIFGAL_04386"/>
<reference evidence="3 4" key="1">
    <citation type="submission" date="2009-11" db="EMBL/GenBank/DDBJ databases">
        <authorList>
            <person name="Weinstock G."/>
            <person name="Sodergren E."/>
            <person name="Clifton S."/>
            <person name="Fulton L."/>
            <person name="Fulton B."/>
            <person name="Courtney L."/>
            <person name="Fronick C."/>
            <person name="Harrison M."/>
            <person name="Strong C."/>
            <person name="Farmer C."/>
            <person name="Delahaunty K."/>
            <person name="Markovic C."/>
            <person name="Hall O."/>
            <person name="Minx P."/>
            <person name="Tomlinson C."/>
            <person name="Mitreva M."/>
            <person name="Nelson J."/>
            <person name="Hou S."/>
            <person name="Wollam A."/>
            <person name="Pepin K.H."/>
            <person name="Johnson M."/>
            <person name="Bhonagiri V."/>
            <person name="Nash W.E."/>
            <person name="Warren W."/>
            <person name="Chinwalla A."/>
            <person name="Mardis E.R."/>
            <person name="Wilson R.K."/>
        </authorList>
    </citation>
    <scope>NUCLEOTIDE SEQUENCE [LARGE SCALE GENOMIC DNA]</scope>
    <source>
        <strain evidence="3 4">DSM 20093</strain>
    </source>
</reference>
<feature type="domain" description="Amine oxidase" evidence="2">
    <location>
        <begin position="49"/>
        <end position="490"/>
    </location>
</feature>
<dbReference type="SUPFAM" id="SSF51971">
    <property type="entry name" value="Nucleotide-binding domain"/>
    <property type="match status" value="1"/>
</dbReference>
<dbReference type="AlphaFoldDB" id="D1NWX9"/>
<comment type="caution">
    <text evidence="3">The sequence shown here is derived from an EMBL/GenBank/DDBJ whole genome shotgun (WGS) entry which is preliminary data.</text>
</comment>
<gene>
    <name evidence="3" type="ORF">BIFGAL_04386</name>
</gene>
<dbReference type="GO" id="GO:0050660">
    <property type="term" value="F:flavin adenine dinucleotide binding"/>
    <property type="evidence" value="ECO:0007669"/>
    <property type="project" value="TreeGrafter"/>
</dbReference>
<dbReference type="NCBIfam" id="NF005549">
    <property type="entry name" value="PRK07208.1-5"/>
    <property type="match status" value="1"/>
</dbReference>
<protein>
    <submittedName>
        <fullName evidence="3">Amine oxidase (Flavin-containing)</fullName>
    </submittedName>
</protein>
<dbReference type="Pfam" id="PF01593">
    <property type="entry name" value="Amino_oxidase"/>
    <property type="match status" value="1"/>
</dbReference>
<dbReference type="PANTHER" id="PTHR21197:SF0">
    <property type="entry name" value="UDP-GALACTOPYRANOSE MUTASE"/>
    <property type="match status" value="1"/>
</dbReference>
<feature type="compositionally biased region" description="Polar residues" evidence="1">
    <location>
        <begin position="12"/>
        <end position="27"/>
    </location>
</feature>
<evidence type="ECO:0000259" key="2">
    <source>
        <dbReference type="Pfam" id="PF01593"/>
    </source>
</evidence>
<evidence type="ECO:0000313" key="4">
    <source>
        <dbReference type="Proteomes" id="UP000003656"/>
    </source>
</evidence>
<dbReference type="PANTHER" id="PTHR21197">
    <property type="entry name" value="UDP-GALACTOPYRANOSE MUTASE"/>
    <property type="match status" value="1"/>
</dbReference>
<dbReference type="Gene3D" id="3.50.50.60">
    <property type="entry name" value="FAD/NAD(P)-binding domain"/>
    <property type="match status" value="1"/>
</dbReference>
<evidence type="ECO:0000256" key="1">
    <source>
        <dbReference type="SAM" id="MobiDB-lite"/>
    </source>
</evidence>
<accession>D1NWX9</accession>
<dbReference type="NCBIfam" id="NF005546">
    <property type="entry name" value="PRK07208.1-2"/>
    <property type="match status" value="1"/>
</dbReference>
<dbReference type="GO" id="GO:0016491">
    <property type="term" value="F:oxidoreductase activity"/>
    <property type="evidence" value="ECO:0007669"/>
    <property type="project" value="InterPro"/>
</dbReference>
<dbReference type="GO" id="GO:0005829">
    <property type="term" value="C:cytosol"/>
    <property type="evidence" value="ECO:0007669"/>
    <property type="project" value="TreeGrafter"/>
</dbReference>
<feature type="region of interest" description="Disordered" evidence="1">
    <location>
        <begin position="1"/>
        <end position="36"/>
    </location>
</feature>
<dbReference type="Proteomes" id="UP000003656">
    <property type="component" value="Unassembled WGS sequence"/>
</dbReference>
<dbReference type="eggNOG" id="COG1232">
    <property type="taxonomic scope" value="Bacteria"/>
</dbReference>
<name>D1NWX9_9BIFI</name>
<feature type="compositionally biased region" description="Basic and acidic residues" evidence="1">
    <location>
        <begin position="121"/>
        <end position="133"/>
    </location>
</feature>